<evidence type="ECO:0000256" key="13">
    <source>
        <dbReference type="RuleBase" id="RU003474"/>
    </source>
</evidence>
<dbReference type="AlphaFoldDB" id="A0A4C1W6S5"/>
<name>A0A4C1W6S5_EUMVA</name>
<dbReference type="STRING" id="151549.A0A4C1W6S5"/>
<dbReference type="InterPro" id="IPR034014">
    <property type="entry name" value="Zn_ribbon_RPC11_C"/>
</dbReference>
<comment type="subunit">
    <text evidence="8">Component of the RNA polymerase III complex consisting of 17 subunits: a ten-subunit horseshoe-shaped catalytic core composed of POLR3A/RPC1, POLR3B/RPC2, POLR1C/RPAC1, POLR1D/RPAC2, POLR3K/RPC10, POLR2E/RPABC1, POLR2F/RPABC2, POLR2H/RPABC3, POLR2K/RPABC4 and POLR2L/RPABC5; a mobile stalk composed of two subunits POLR3H/RPC8 and CRCP/RPC9, protruding from the core and functioning primarily in transcription initiation; and additional subunits homologous to general transcription factors of the RNA polymerase II machinery, POLR3C/RPC3-POLR3F/RPC6-POLR3G/RPC7 heterotrimer required for transcription initiation and POLR3D/RPC4-POLR3E/RPC5 heterodimer involved in both transcription initiation and termination.</text>
</comment>
<reference evidence="15 16" key="1">
    <citation type="journal article" date="2019" name="Commun. Biol.">
        <title>The bagworm genome reveals a unique fibroin gene that provides high tensile strength.</title>
        <authorList>
            <person name="Kono N."/>
            <person name="Nakamura H."/>
            <person name="Ohtoshi R."/>
            <person name="Tomita M."/>
            <person name="Numata K."/>
            <person name="Arakawa K."/>
        </authorList>
    </citation>
    <scope>NUCLEOTIDE SEQUENCE [LARGE SCALE GENOMIC DNA]</scope>
</reference>
<keyword evidence="2 10" id="KW-0240">DNA-directed RNA polymerase</keyword>
<dbReference type="GO" id="GO:0008270">
    <property type="term" value="F:zinc ion binding"/>
    <property type="evidence" value="ECO:0007669"/>
    <property type="project" value="UniProtKB-KW"/>
</dbReference>
<evidence type="ECO:0000256" key="6">
    <source>
        <dbReference type="ARBA" id="ARBA00023163"/>
    </source>
</evidence>
<dbReference type="FunFam" id="2.20.25.10:FF:000005">
    <property type="entry name" value="DNA-directed RNA polymerase subunit"/>
    <property type="match status" value="1"/>
</dbReference>
<feature type="binding site" evidence="11">
    <location>
        <position position="73"/>
    </location>
    <ligand>
        <name>Zn(2+)</name>
        <dbReference type="ChEBI" id="CHEBI:29105"/>
        <label>2</label>
    </ligand>
</feature>
<gene>
    <name evidence="15" type="primary">Polr3k</name>
    <name evidence="15" type="ORF">EVAR_27543_1</name>
</gene>
<evidence type="ECO:0000256" key="10">
    <source>
        <dbReference type="PIRNR" id="PIRNR005586"/>
    </source>
</evidence>
<proteinExistence type="inferred from homology"/>
<dbReference type="SUPFAM" id="SSF57783">
    <property type="entry name" value="Zinc beta-ribbon"/>
    <property type="match status" value="1"/>
</dbReference>
<dbReference type="SMART" id="SM00661">
    <property type="entry name" value="RPOL9"/>
    <property type="match status" value="1"/>
</dbReference>
<feature type="zinc finger region" description="C4-type" evidence="12">
    <location>
        <begin position="5"/>
        <end position="29"/>
    </location>
</feature>
<evidence type="ECO:0000256" key="12">
    <source>
        <dbReference type="PIRSR" id="PIRSR005586-2"/>
    </source>
</evidence>
<dbReference type="InterPro" id="IPR001529">
    <property type="entry name" value="Zn_ribbon_RPB9"/>
</dbReference>
<dbReference type="InterPro" id="IPR001222">
    <property type="entry name" value="Znf_TFIIS"/>
</dbReference>
<dbReference type="Gene3D" id="2.20.25.10">
    <property type="match status" value="1"/>
</dbReference>
<dbReference type="Pfam" id="PF01096">
    <property type="entry name" value="Zn_ribbon_TFIIS"/>
    <property type="match status" value="1"/>
</dbReference>
<feature type="binding site" evidence="11">
    <location>
        <position position="29"/>
    </location>
    <ligand>
        <name>Zn(2+)</name>
        <dbReference type="ChEBI" id="CHEBI:29105"/>
        <label>1</label>
    </ligand>
</feature>
<keyword evidence="5 11" id="KW-0862">Zinc</keyword>
<dbReference type="PIRSF" id="PIRSF005586">
    <property type="entry name" value="RNApol_RpoM"/>
    <property type="match status" value="1"/>
</dbReference>
<evidence type="ECO:0000313" key="16">
    <source>
        <dbReference type="Proteomes" id="UP000299102"/>
    </source>
</evidence>
<evidence type="ECO:0000256" key="5">
    <source>
        <dbReference type="ARBA" id="ARBA00022833"/>
    </source>
</evidence>
<evidence type="ECO:0000256" key="2">
    <source>
        <dbReference type="ARBA" id="ARBA00022478"/>
    </source>
</evidence>
<feature type="binding site" evidence="11">
    <location>
        <position position="8"/>
    </location>
    <ligand>
        <name>Zn(2+)</name>
        <dbReference type="ChEBI" id="CHEBI:29105"/>
        <label>1</label>
    </ligand>
</feature>
<dbReference type="GO" id="GO:0003676">
    <property type="term" value="F:nucleic acid binding"/>
    <property type="evidence" value="ECO:0007669"/>
    <property type="project" value="InterPro"/>
</dbReference>
<dbReference type="GO" id="GO:0005666">
    <property type="term" value="C:RNA polymerase III complex"/>
    <property type="evidence" value="ECO:0007669"/>
    <property type="project" value="TreeGrafter"/>
</dbReference>
<accession>A0A4C1W6S5</accession>
<evidence type="ECO:0000256" key="1">
    <source>
        <dbReference type="ARBA" id="ARBA00004123"/>
    </source>
</evidence>
<keyword evidence="6 10" id="KW-0804">Transcription</keyword>
<dbReference type="Pfam" id="PF02150">
    <property type="entry name" value="Zn_ribbon_RPB9"/>
    <property type="match status" value="1"/>
</dbReference>
<dbReference type="PANTHER" id="PTHR11239:SF12">
    <property type="entry name" value="DNA-DIRECTED RNA POLYMERASE III SUBUNIT RPC10"/>
    <property type="match status" value="1"/>
</dbReference>
<dbReference type="PROSITE" id="PS00466">
    <property type="entry name" value="ZF_TFIIS_1"/>
    <property type="match status" value="1"/>
</dbReference>
<comment type="function">
    <text evidence="10">DNA-dependent RNA polymerase catalyzes the transcription of DNA into RNA using the four ribonucleoside triphosphates as substrates.</text>
</comment>
<dbReference type="CDD" id="cd10509">
    <property type="entry name" value="Zn-ribbon_RPC11"/>
    <property type="match status" value="1"/>
</dbReference>
<evidence type="ECO:0000259" key="14">
    <source>
        <dbReference type="PROSITE" id="PS51133"/>
    </source>
</evidence>
<dbReference type="PROSITE" id="PS51133">
    <property type="entry name" value="ZF_TFIIS_2"/>
    <property type="match status" value="1"/>
</dbReference>
<dbReference type="SMART" id="SM00440">
    <property type="entry name" value="ZnF_C2C2"/>
    <property type="match status" value="1"/>
</dbReference>
<dbReference type="OrthoDB" id="282152at2759"/>
<feature type="binding site" evidence="11">
    <location>
        <position position="103"/>
    </location>
    <ligand>
        <name>Zn(2+)</name>
        <dbReference type="ChEBI" id="CHEBI:29105"/>
        <label>2</label>
    </ligand>
</feature>
<evidence type="ECO:0000256" key="3">
    <source>
        <dbReference type="ARBA" id="ARBA00022723"/>
    </source>
</evidence>
<feature type="binding site" evidence="11">
    <location>
        <position position="98"/>
    </location>
    <ligand>
        <name>Zn(2+)</name>
        <dbReference type="ChEBI" id="CHEBI:29105"/>
        <label>2</label>
    </ligand>
</feature>
<protein>
    <recommendedName>
        <fullName evidence="10">DNA-directed RNA polymerase subunit</fullName>
    </recommendedName>
</protein>
<keyword evidence="3 11" id="KW-0479">Metal-binding</keyword>
<evidence type="ECO:0000256" key="11">
    <source>
        <dbReference type="PIRSR" id="PIRSR005586-1"/>
    </source>
</evidence>
<comment type="caution">
    <text evidence="15">The sequence shown here is derived from an EMBL/GenBank/DDBJ whole genome shotgun (WGS) entry which is preliminary data.</text>
</comment>
<keyword evidence="7 10" id="KW-0539">Nucleus</keyword>
<keyword evidence="16" id="KW-1185">Reference proteome</keyword>
<dbReference type="GO" id="GO:0003899">
    <property type="term" value="F:DNA-directed RNA polymerase activity"/>
    <property type="evidence" value="ECO:0007669"/>
    <property type="project" value="InterPro"/>
</dbReference>
<keyword evidence="4 12" id="KW-0863">Zinc-finger</keyword>
<dbReference type="InterPro" id="IPR012164">
    <property type="entry name" value="Rpa12/Rpb9/Rpc10/TFS"/>
</dbReference>
<feature type="binding site" evidence="11">
    <location>
        <position position="5"/>
    </location>
    <ligand>
        <name>Zn(2+)</name>
        <dbReference type="ChEBI" id="CHEBI:29105"/>
        <label>1</label>
    </ligand>
</feature>
<evidence type="ECO:0000256" key="9">
    <source>
        <dbReference type="ARBA" id="ARBA00054653"/>
    </source>
</evidence>
<dbReference type="GO" id="GO:0006386">
    <property type="term" value="P:termination of RNA polymerase III transcription"/>
    <property type="evidence" value="ECO:0007669"/>
    <property type="project" value="TreeGrafter"/>
</dbReference>
<comment type="subcellular location">
    <subcellularLocation>
        <location evidence="1 10">Nucleus</location>
    </subcellularLocation>
</comment>
<sequence>MVLFCPTCANILMVEEGPDSGLRYACNTCPYICNIIRKVSTRTYPKLKELDYIMGGAAAWENVDSTDAVCPKCGHRRAYFMQLQTRSADEPMTTFYRCCNHSCAHNWRD</sequence>
<evidence type="ECO:0000256" key="8">
    <source>
        <dbReference type="ARBA" id="ARBA00044007"/>
    </source>
</evidence>
<evidence type="ECO:0000256" key="7">
    <source>
        <dbReference type="ARBA" id="ARBA00023242"/>
    </source>
</evidence>
<comment type="function">
    <text evidence="9">Core component of RNA polymerase III (Pol III) which synthesizes small non-coding RNAs using the four ribonucleoside triphosphates as substrates. Can mediate Pol I proofreading of the nascent RNA transcript. Anchors into the Pol III active site to constantly monitor transcription fidelity, cleaves mis-incorporated 5'-ribonucleotides and restarts the transcription process. Once Pol III reaches the poly(dT) termination signal, can induce Pol III clamp opening and transcription termination. Pol III plays an important role in sensing and limiting infection by intracellular bacteria and DNA viruses. Acts as a nuclear and cytosolic DNA sensor involved in innate immune response. Can sense non-self dsDNA that serves as template for transcription into dsRNA. The non-self RNA polymerase III transcripts, such as Epstein-Barr virus-encoded RNAs (EBERs) induce type I interferon and NF-kappa-B through the RIG-I pathway.</text>
</comment>
<evidence type="ECO:0000313" key="15">
    <source>
        <dbReference type="EMBL" id="GBP45835.1"/>
    </source>
</evidence>
<dbReference type="EMBL" id="BGZK01000472">
    <property type="protein sequence ID" value="GBP45835.1"/>
    <property type="molecule type" value="Genomic_DNA"/>
</dbReference>
<dbReference type="PANTHER" id="PTHR11239">
    <property type="entry name" value="DNA-DIRECTED RNA POLYMERASE"/>
    <property type="match status" value="1"/>
</dbReference>
<comment type="similarity">
    <text evidence="10 13">Belongs to the archaeal rpoM/eukaryotic RPA12/RPB9/RPC11 RNA polymerase family.</text>
</comment>
<feature type="binding site" evidence="11">
    <location>
        <position position="26"/>
    </location>
    <ligand>
        <name>Zn(2+)</name>
        <dbReference type="ChEBI" id="CHEBI:29105"/>
        <label>1</label>
    </ligand>
</feature>
<dbReference type="Proteomes" id="UP000299102">
    <property type="component" value="Unassembled WGS sequence"/>
</dbReference>
<feature type="domain" description="TFIIS-type" evidence="14">
    <location>
        <begin position="66"/>
        <end position="108"/>
    </location>
</feature>
<evidence type="ECO:0000256" key="4">
    <source>
        <dbReference type="ARBA" id="ARBA00022771"/>
    </source>
</evidence>
<organism evidence="15 16">
    <name type="scientific">Eumeta variegata</name>
    <name type="common">Bagworm moth</name>
    <name type="synonym">Eumeta japonica</name>
    <dbReference type="NCBI Taxonomy" id="151549"/>
    <lineage>
        <taxon>Eukaryota</taxon>
        <taxon>Metazoa</taxon>
        <taxon>Ecdysozoa</taxon>
        <taxon>Arthropoda</taxon>
        <taxon>Hexapoda</taxon>
        <taxon>Insecta</taxon>
        <taxon>Pterygota</taxon>
        <taxon>Neoptera</taxon>
        <taxon>Endopterygota</taxon>
        <taxon>Lepidoptera</taxon>
        <taxon>Glossata</taxon>
        <taxon>Ditrysia</taxon>
        <taxon>Tineoidea</taxon>
        <taxon>Psychidae</taxon>
        <taxon>Oiketicinae</taxon>
        <taxon>Eumeta</taxon>
    </lineage>
</organism>
<feature type="binding site" evidence="11">
    <location>
        <position position="70"/>
    </location>
    <ligand>
        <name>Zn(2+)</name>
        <dbReference type="ChEBI" id="CHEBI:29105"/>
        <label>2</label>
    </ligand>
</feature>